<gene>
    <name evidence="1" type="ORF">ACFQE1_10590</name>
</gene>
<reference evidence="1 2" key="1">
    <citation type="journal article" date="2019" name="Int. J. Syst. Evol. Microbiol.">
        <title>The Global Catalogue of Microorganisms (GCM) 10K type strain sequencing project: providing services to taxonomists for standard genome sequencing and annotation.</title>
        <authorList>
            <consortium name="The Broad Institute Genomics Platform"/>
            <consortium name="The Broad Institute Genome Sequencing Center for Infectious Disease"/>
            <person name="Wu L."/>
            <person name="Ma J."/>
        </authorList>
    </citation>
    <scope>NUCLEOTIDE SEQUENCE [LARGE SCALE GENOMIC DNA]</scope>
    <source>
        <strain evidence="1 2">NBRC 111368</strain>
    </source>
</reference>
<dbReference type="EMBL" id="JBHSWU010000287">
    <property type="protein sequence ID" value="MFC6724808.1"/>
    <property type="molecule type" value="Genomic_DNA"/>
</dbReference>
<accession>A0ABD5RZI2</accession>
<evidence type="ECO:0000313" key="2">
    <source>
        <dbReference type="Proteomes" id="UP001596328"/>
    </source>
</evidence>
<protein>
    <submittedName>
        <fullName evidence="1">Uncharacterized protein</fullName>
    </submittedName>
</protein>
<comment type="caution">
    <text evidence="1">The sequence shown here is derived from an EMBL/GenBank/DDBJ whole genome shotgun (WGS) entry which is preliminary data.</text>
</comment>
<dbReference type="AlphaFoldDB" id="A0ABD5RZI2"/>
<dbReference type="Proteomes" id="UP001596328">
    <property type="component" value="Unassembled WGS sequence"/>
</dbReference>
<proteinExistence type="predicted"/>
<dbReference type="InterPro" id="IPR055926">
    <property type="entry name" value="DUF7503"/>
</dbReference>
<sequence length="44" mass="4528">MADEDIKSYLAENPRMIGALFTMLLLLTQAGNASASIAASCAGP</sequence>
<evidence type="ECO:0000313" key="1">
    <source>
        <dbReference type="EMBL" id="MFC6724808.1"/>
    </source>
</evidence>
<name>A0ABD5RZI2_9EURY</name>
<dbReference type="Pfam" id="PF24335">
    <property type="entry name" value="DUF7503"/>
    <property type="match status" value="1"/>
</dbReference>
<keyword evidence="2" id="KW-1185">Reference proteome</keyword>
<organism evidence="1 2">
    <name type="scientific">Halobium palmae</name>
    <dbReference type="NCBI Taxonomy" id="1776492"/>
    <lineage>
        <taxon>Archaea</taxon>
        <taxon>Methanobacteriati</taxon>
        <taxon>Methanobacteriota</taxon>
        <taxon>Stenosarchaea group</taxon>
        <taxon>Halobacteria</taxon>
        <taxon>Halobacteriales</taxon>
        <taxon>Haloferacaceae</taxon>
        <taxon>Halobium</taxon>
    </lineage>
</organism>